<evidence type="ECO:0000313" key="3">
    <source>
        <dbReference type="Proteomes" id="UP000324222"/>
    </source>
</evidence>
<reference evidence="2 3" key="1">
    <citation type="submission" date="2019-05" db="EMBL/GenBank/DDBJ databases">
        <title>Another draft genome of Portunus trituberculatus and its Hox gene families provides insights of decapod evolution.</title>
        <authorList>
            <person name="Jeong J.-H."/>
            <person name="Song I."/>
            <person name="Kim S."/>
            <person name="Choi T."/>
            <person name="Kim D."/>
            <person name="Ryu S."/>
            <person name="Kim W."/>
        </authorList>
    </citation>
    <scope>NUCLEOTIDE SEQUENCE [LARGE SCALE GENOMIC DNA]</scope>
    <source>
        <tissue evidence="2">Muscle</tissue>
    </source>
</reference>
<feature type="compositionally biased region" description="Basic and acidic residues" evidence="1">
    <location>
        <begin position="223"/>
        <end position="239"/>
    </location>
</feature>
<dbReference type="Proteomes" id="UP000324222">
    <property type="component" value="Unassembled WGS sequence"/>
</dbReference>
<sequence length="239" mass="26498">MISCTGVLRSNVPVPAQEWRQGIGHAIQQITHSTPDTCNILKANTPLIWRSKLSIQFPRFANNRNSLHINASGKTRTILPTNTLTHDAAVHTPNSGTSLAPSPTPQIPLNITTYIHTQRQTPRTTPTHTRIYPSETPSTTQPVLLGLLGLSMRTRAKISGMRVRTVRDMKEIASRSSSSSPAASHHRLCARLAWLSARKCNYRLQFLLPRTVNNNSPCDLPLEEDKISPPAPERNRVSL</sequence>
<dbReference type="EMBL" id="VSRR010079290">
    <property type="protein sequence ID" value="MPC88897.1"/>
    <property type="molecule type" value="Genomic_DNA"/>
</dbReference>
<keyword evidence="3" id="KW-1185">Reference proteome</keyword>
<protein>
    <submittedName>
        <fullName evidence="2">Uncharacterized protein</fullName>
    </submittedName>
</protein>
<proteinExistence type="predicted"/>
<name>A0A5B7J5U6_PORTR</name>
<organism evidence="2 3">
    <name type="scientific">Portunus trituberculatus</name>
    <name type="common">Swimming crab</name>
    <name type="synonym">Neptunus trituberculatus</name>
    <dbReference type="NCBI Taxonomy" id="210409"/>
    <lineage>
        <taxon>Eukaryota</taxon>
        <taxon>Metazoa</taxon>
        <taxon>Ecdysozoa</taxon>
        <taxon>Arthropoda</taxon>
        <taxon>Crustacea</taxon>
        <taxon>Multicrustacea</taxon>
        <taxon>Malacostraca</taxon>
        <taxon>Eumalacostraca</taxon>
        <taxon>Eucarida</taxon>
        <taxon>Decapoda</taxon>
        <taxon>Pleocyemata</taxon>
        <taxon>Brachyura</taxon>
        <taxon>Eubrachyura</taxon>
        <taxon>Portunoidea</taxon>
        <taxon>Portunidae</taxon>
        <taxon>Portuninae</taxon>
        <taxon>Portunus</taxon>
    </lineage>
</organism>
<evidence type="ECO:0000313" key="2">
    <source>
        <dbReference type="EMBL" id="MPC88897.1"/>
    </source>
</evidence>
<gene>
    <name evidence="2" type="ORF">E2C01_083821</name>
</gene>
<feature type="region of interest" description="Disordered" evidence="1">
    <location>
        <begin position="215"/>
        <end position="239"/>
    </location>
</feature>
<accession>A0A5B7J5U6</accession>
<evidence type="ECO:0000256" key="1">
    <source>
        <dbReference type="SAM" id="MobiDB-lite"/>
    </source>
</evidence>
<comment type="caution">
    <text evidence="2">The sequence shown here is derived from an EMBL/GenBank/DDBJ whole genome shotgun (WGS) entry which is preliminary data.</text>
</comment>
<dbReference type="AlphaFoldDB" id="A0A5B7J5U6"/>